<sequence length="294" mass="34836">MFIKDVCRECKLTKKAVEYYERHGLICPRIDENGYRNYSDKDILVLKEIGVLRKLGIGIAEIKDILASADKSAALAKIKYKMDLEIEKAMAKKKCMEQLIKDYDIEQAIKYIDGDIEKHFTIKEKLLQVFPGAYGMYLCAHFGQFLNGKIDTEEKERAYNKIVDYLDKIQETEFPKELEDFLEKGFEDFEKENMERMNLSIVDSVINADKYIEENKEVIEKYLEYINTDEYKNSPAYRMKQLLLKFQKESGYYNIFIENLRILSDSYREYFEKIHTANRIFLDKFPHTGNMYNT</sequence>
<dbReference type="STRING" id="720554.Clocl_3855"/>
<name>G8M1S4_ACECE</name>
<dbReference type="SUPFAM" id="SSF46955">
    <property type="entry name" value="Putative DNA-binding domain"/>
    <property type="match status" value="1"/>
</dbReference>
<gene>
    <name evidence="6" type="ordered locus">Clocl_3855</name>
</gene>
<protein>
    <submittedName>
        <fullName evidence="6">Putative transcriptional regulator</fullName>
    </submittedName>
</protein>
<dbReference type="AlphaFoldDB" id="G8M1S4"/>
<dbReference type="Gene3D" id="1.10.1660.10">
    <property type="match status" value="1"/>
</dbReference>
<dbReference type="EMBL" id="CP003065">
    <property type="protein sequence ID" value="AEV70303.1"/>
    <property type="molecule type" value="Genomic_DNA"/>
</dbReference>
<dbReference type="PROSITE" id="PS50937">
    <property type="entry name" value="HTH_MERR_2"/>
    <property type="match status" value="1"/>
</dbReference>
<dbReference type="InterPro" id="IPR009061">
    <property type="entry name" value="DNA-bd_dom_put_sf"/>
</dbReference>
<keyword evidence="2" id="KW-0805">Transcription regulation</keyword>
<evidence type="ECO:0000256" key="4">
    <source>
        <dbReference type="ARBA" id="ARBA00023163"/>
    </source>
</evidence>
<evidence type="ECO:0000313" key="6">
    <source>
        <dbReference type="EMBL" id="AEV70303.1"/>
    </source>
</evidence>
<reference evidence="7" key="1">
    <citation type="submission" date="2011-12" db="EMBL/GenBank/DDBJ databases">
        <title>Complete sequence of Clostridium clariflavum DSM 19732.</title>
        <authorList>
            <consortium name="US DOE Joint Genome Institute"/>
            <person name="Lucas S."/>
            <person name="Han J."/>
            <person name="Lapidus A."/>
            <person name="Cheng J.-F."/>
            <person name="Goodwin L."/>
            <person name="Pitluck S."/>
            <person name="Peters L."/>
            <person name="Teshima H."/>
            <person name="Detter J.C."/>
            <person name="Han C."/>
            <person name="Tapia R."/>
            <person name="Land M."/>
            <person name="Hauser L."/>
            <person name="Kyrpides N."/>
            <person name="Ivanova N."/>
            <person name="Pagani I."/>
            <person name="Kitzmiller T."/>
            <person name="Lynd L."/>
            <person name="Izquierdo J."/>
            <person name="Woyke T."/>
        </authorList>
    </citation>
    <scope>NUCLEOTIDE SEQUENCE [LARGE SCALE GENOMIC DNA]</scope>
    <source>
        <strain evidence="7">DSM 19732 / NBRC 101661 / EBR45</strain>
    </source>
</reference>
<dbReference type="PANTHER" id="PTHR30204:SF69">
    <property type="entry name" value="MERR-FAMILY TRANSCRIPTIONAL REGULATOR"/>
    <property type="match status" value="1"/>
</dbReference>
<dbReference type="Proteomes" id="UP000005435">
    <property type="component" value="Chromosome"/>
</dbReference>
<evidence type="ECO:0000256" key="3">
    <source>
        <dbReference type="ARBA" id="ARBA00023125"/>
    </source>
</evidence>
<dbReference type="eggNOG" id="COG0789">
    <property type="taxonomic scope" value="Bacteria"/>
</dbReference>
<reference evidence="6 7" key="2">
    <citation type="journal article" date="2012" name="Stand. Genomic Sci.">
        <title>Complete Genome Sequence of Clostridium clariflavum DSM 19732.</title>
        <authorList>
            <person name="Izquierdo J.A."/>
            <person name="Goodwin L."/>
            <person name="Davenport K.W."/>
            <person name="Teshima H."/>
            <person name="Bruce D."/>
            <person name="Detter C."/>
            <person name="Tapia R."/>
            <person name="Han S."/>
            <person name="Land M."/>
            <person name="Hauser L."/>
            <person name="Jeffries C.D."/>
            <person name="Han J."/>
            <person name="Pitluck S."/>
            <person name="Nolan M."/>
            <person name="Chen A."/>
            <person name="Huntemann M."/>
            <person name="Mavromatis K."/>
            <person name="Mikhailova N."/>
            <person name="Liolios K."/>
            <person name="Woyke T."/>
            <person name="Lynd L.R."/>
        </authorList>
    </citation>
    <scope>NUCLEOTIDE SEQUENCE [LARGE SCALE GENOMIC DNA]</scope>
    <source>
        <strain evidence="7">DSM 19732 / NBRC 101661 / EBR45</strain>
    </source>
</reference>
<dbReference type="PANTHER" id="PTHR30204">
    <property type="entry name" value="REDOX-CYCLING DRUG-SENSING TRANSCRIPTIONAL ACTIVATOR SOXR"/>
    <property type="match status" value="1"/>
</dbReference>
<dbReference type="GO" id="GO:0003700">
    <property type="term" value="F:DNA-binding transcription factor activity"/>
    <property type="evidence" value="ECO:0007669"/>
    <property type="project" value="InterPro"/>
</dbReference>
<dbReference type="HOGENOM" id="CLU_078432_0_0_9"/>
<dbReference type="Pfam" id="PF13411">
    <property type="entry name" value="MerR_1"/>
    <property type="match status" value="1"/>
</dbReference>
<dbReference type="CDD" id="cd00592">
    <property type="entry name" value="HTH_MerR-like"/>
    <property type="match status" value="1"/>
</dbReference>
<keyword evidence="1" id="KW-0678">Repressor</keyword>
<dbReference type="InterPro" id="IPR047057">
    <property type="entry name" value="MerR_fam"/>
</dbReference>
<evidence type="ECO:0000256" key="2">
    <source>
        <dbReference type="ARBA" id="ARBA00023015"/>
    </source>
</evidence>
<dbReference type="RefSeq" id="WP_014256805.1">
    <property type="nucleotide sequence ID" value="NC_016627.1"/>
</dbReference>
<evidence type="ECO:0000313" key="7">
    <source>
        <dbReference type="Proteomes" id="UP000005435"/>
    </source>
</evidence>
<dbReference type="OrthoDB" id="9791488at2"/>
<dbReference type="GO" id="GO:0003677">
    <property type="term" value="F:DNA binding"/>
    <property type="evidence" value="ECO:0007669"/>
    <property type="project" value="UniProtKB-KW"/>
</dbReference>
<evidence type="ECO:0000259" key="5">
    <source>
        <dbReference type="PROSITE" id="PS50937"/>
    </source>
</evidence>
<keyword evidence="4" id="KW-0804">Transcription</keyword>
<organism evidence="6 7">
    <name type="scientific">Acetivibrio clariflavus (strain DSM 19732 / NBRC 101661 / EBR45)</name>
    <name type="common">Clostridium clariflavum</name>
    <dbReference type="NCBI Taxonomy" id="720554"/>
    <lineage>
        <taxon>Bacteria</taxon>
        <taxon>Bacillati</taxon>
        <taxon>Bacillota</taxon>
        <taxon>Clostridia</taxon>
        <taxon>Eubacteriales</taxon>
        <taxon>Oscillospiraceae</taxon>
        <taxon>Acetivibrio</taxon>
    </lineage>
</organism>
<feature type="domain" description="HTH merR-type" evidence="5">
    <location>
        <begin position="1"/>
        <end position="68"/>
    </location>
</feature>
<dbReference type="SMART" id="SM00422">
    <property type="entry name" value="HTH_MERR"/>
    <property type="match status" value="1"/>
</dbReference>
<proteinExistence type="predicted"/>
<accession>G8M1S4</accession>
<keyword evidence="3" id="KW-0238">DNA-binding</keyword>
<dbReference type="KEGG" id="ccl:Clocl_3855"/>
<dbReference type="InterPro" id="IPR000551">
    <property type="entry name" value="MerR-type_HTH_dom"/>
</dbReference>
<evidence type="ECO:0000256" key="1">
    <source>
        <dbReference type="ARBA" id="ARBA00022491"/>
    </source>
</evidence>
<keyword evidence="7" id="KW-1185">Reference proteome</keyword>